<accession>A0A378N9Y8</accession>
<organism evidence="1 2">
    <name type="scientific">Mannheimia haemolytica</name>
    <name type="common">Pasteurella haemolytica</name>
    <dbReference type="NCBI Taxonomy" id="75985"/>
    <lineage>
        <taxon>Bacteria</taxon>
        <taxon>Pseudomonadati</taxon>
        <taxon>Pseudomonadota</taxon>
        <taxon>Gammaproteobacteria</taxon>
        <taxon>Pasteurellales</taxon>
        <taxon>Pasteurellaceae</taxon>
        <taxon>Mannheimia</taxon>
    </lineage>
</organism>
<dbReference type="EMBL" id="UGPN01000002">
    <property type="protein sequence ID" value="STY64349.1"/>
    <property type="molecule type" value="Genomic_DNA"/>
</dbReference>
<name>A0A378N9Y8_MANHA</name>
<protein>
    <submittedName>
        <fullName evidence="1">Uncharacterized protein</fullName>
    </submittedName>
</protein>
<evidence type="ECO:0000313" key="1">
    <source>
        <dbReference type="EMBL" id="STY64349.1"/>
    </source>
</evidence>
<dbReference type="Proteomes" id="UP000254802">
    <property type="component" value="Unassembled WGS sequence"/>
</dbReference>
<dbReference type="AlphaFoldDB" id="A0A378N9Y8"/>
<proteinExistence type="predicted"/>
<evidence type="ECO:0000313" key="2">
    <source>
        <dbReference type="Proteomes" id="UP000254802"/>
    </source>
</evidence>
<reference evidence="1 2" key="1">
    <citation type="submission" date="2018-06" db="EMBL/GenBank/DDBJ databases">
        <authorList>
            <consortium name="Pathogen Informatics"/>
            <person name="Doyle S."/>
        </authorList>
    </citation>
    <scope>NUCLEOTIDE SEQUENCE [LARGE SCALE GENOMIC DNA]</scope>
    <source>
        <strain evidence="1 2">NCTC10638</strain>
    </source>
</reference>
<sequence length="30" mass="3367">MKKIALIGFTTAMLGLAHCYHKKALAYLCR</sequence>
<gene>
    <name evidence="1" type="ORF">NCTC10638_03526</name>
</gene>